<keyword evidence="2 8" id="KW-0436">Ligase</keyword>
<dbReference type="Pfam" id="PF13193">
    <property type="entry name" value="AMP-binding_C"/>
    <property type="match status" value="1"/>
</dbReference>
<keyword evidence="4" id="KW-0067">ATP-binding</keyword>
<dbReference type="NCBIfam" id="NF002937">
    <property type="entry name" value="PRK03584.1"/>
    <property type="match status" value="1"/>
</dbReference>
<evidence type="ECO:0000313" key="9">
    <source>
        <dbReference type="Proteomes" id="UP001597469"/>
    </source>
</evidence>
<gene>
    <name evidence="8" type="ORF">ACFSUS_19400</name>
</gene>
<feature type="domain" description="AMP-binding enzyme C-terminal" evidence="6">
    <location>
        <begin position="547"/>
        <end position="624"/>
    </location>
</feature>
<name>A0ABW5M8V2_9BACT</name>
<dbReference type="InterPro" id="IPR032387">
    <property type="entry name" value="ACAS_N"/>
</dbReference>
<evidence type="ECO:0000259" key="6">
    <source>
        <dbReference type="Pfam" id="PF13193"/>
    </source>
</evidence>
<dbReference type="RefSeq" id="WP_381525407.1">
    <property type="nucleotide sequence ID" value="NZ_JBHULN010000013.1"/>
</dbReference>
<keyword evidence="3" id="KW-0547">Nucleotide-binding</keyword>
<comment type="caution">
    <text evidence="8">The sequence shown here is derived from an EMBL/GenBank/DDBJ whole genome shotgun (WGS) entry which is preliminary data.</text>
</comment>
<feature type="domain" description="Acetyl-coenzyme A synthetase N-terminal" evidence="7">
    <location>
        <begin position="40"/>
        <end position="98"/>
    </location>
</feature>
<dbReference type="PANTHER" id="PTHR42921">
    <property type="entry name" value="ACETOACETYL-COA SYNTHETASE"/>
    <property type="match status" value="1"/>
</dbReference>
<dbReference type="Gene3D" id="3.40.50.12780">
    <property type="entry name" value="N-terminal domain of ligase-like"/>
    <property type="match status" value="1"/>
</dbReference>
<dbReference type="EMBL" id="JBHULN010000013">
    <property type="protein sequence ID" value="MFD2572816.1"/>
    <property type="molecule type" value="Genomic_DNA"/>
</dbReference>
<accession>A0ABW5M8V2</accession>
<dbReference type="GO" id="GO:0030729">
    <property type="term" value="F:acetoacetate-CoA ligase activity"/>
    <property type="evidence" value="ECO:0007669"/>
    <property type="project" value="UniProtKB-EC"/>
</dbReference>
<evidence type="ECO:0000256" key="2">
    <source>
        <dbReference type="ARBA" id="ARBA00022598"/>
    </source>
</evidence>
<dbReference type="InterPro" id="IPR025110">
    <property type="entry name" value="AMP-bd_C"/>
</dbReference>
<dbReference type="InterPro" id="IPR020845">
    <property type="entry name" value="AMP-binding_CS"/>
</dbReference>
<evidence type="ECO:0000259" key="5">
    <source>
        <dbReference type="Pfam" id="PF00501"/>
    </source>
</evidence>
<keyword evidence="9" id="KW-1185">Reference proteome</keyword>
<feature type="domain" description="AMP-dependent synthetase/ligase" evidence="5">
    <location>
        <begin position="113"/>
        <end position="482"/>
    </location>
</feature>
<dbReference type="InterPro" id="IPR005914">
    <property type="entry name" value="Acac_CoA_synth"/>
</dbReference>
<dbReference type="Pfam" id="PF00501">
    <property type="entry name" value="AMP-binding"/>
    <property type="match status" value="1"/>
</dbReference>
<evidence type="ECO:0000256" key="4">
    <source>
        <dbReference type="ARBA" id="ARBA00022840"/>
    </source>
</evidence>
<evidence type="ECO:0000256" key="3">
    <source>
        <dbReference type="ARBA" id="ARBA00022741"/>
    </source>
</evidence>
<comment type="similarity">
    <text evidence="1">Belongs to the ATP-dependent AMP-binding enzyme family.</text>
</comment>
<reference evidence="9" key="1">
    <citation type="journal article" date="2019" name="Int. J. Syst. Evol. Microbiol.">
        <title>The Global Catalogue of Microorganisms (GCM) 10K type strain sequencing project: providing services to taxonomists for standard genome sequencing and annotation.</title>
        <authorList>
            <consortium name="The Broad Institute Genomics Platform"/>
            <consortium name="The Broad Institute Genome Sequencing Center for Infectious Disease"/>
            <person name="Wu L."/>
            <person name="Ma J."/>
        </authorList>
    </citation>
    <scope>NUCLEOTIDE SEQUENCE [LARGE SCALE GENOMIC DNA]</scope>
    <source>
        <strain evidence="9">KCTC 42805</strain>
    </source>
</reference>
<proteinExistence type="inferred from homology"/>
<protein>
    <submittedName>
        <fullName evidence="8">Acetoacetate--CoA ligase</fullName>
        <ecNumber evidence="8">6.2.1.16</ecNumber>
    </submittedName>
</protein>
<dbReference type="Pfam" id="PF16177">
    <property type="entry name" value="ACAS_N"/>
    <property type="match status" value="1"/>
</dbReference>
<dbReference type="InterPro" id="IPR000873">
    <property type="entry name" value="AMP-dep_synth/lig_dom"/>
</dbReference>
<dbReference type="PROSITE" id="PS00455">
    <property type="entry name" value="AMP_BINDING"/>
    <property type="match status" value="1"/>
</dbReference>
<sequence>MPRPTLTPLYTPDRRTTEQSLMKQYINWLFVKKGLYFRDYDDLWDWSVTDLEDFWESIWQFFGVHSHTPYHQIVFRPSQRDMIGTEWFTESTLNYAEHIFRHKNAQRGPRNDGSPAIMYASERHRLTSISWDELEHQVAAVSTYLKLQGVGVGDRVVSVLPNSPEAVVAFLATNAIGAVWSSCSPDFGTASIVDRFRQIEPKVLIVADGYTYNGKAIDKTDAVRELRISLPTLQHVVWVPYLNADSRLERSTLWQEVLDTPAPEGLVFEAVPFNHPIWVLYSSGTTGKPKAITHSVGGCLLEHLKVLALHQDVRVGDRYFWYSTTGWMMWNFAVGAMLVGATLVLYDGSAGHPDLNRLWQLADEARINHFGGGAAYFMACQRAGLEPVNTTKLSSLRTIGSTGSPLPPEGFRWIYESVKSNVWLISFSGGTDVCSGFVGGNPLMPVYEGEIQCRLLGAKVEAFDATAKPVRGELGEMVILEPMPSMPIYFWNDPGNERYQKSYFDEYPGIWRHGDYIRITERNGVIIHGRSDATLNRDGVRIGTSEIYSAVESLPEIADSLIVGLEKPGGRYFMPLFVVLRDGFTLSDDLVSRIKQNLRSQFSPRHVPDAIYPVAEIPYTISGKKLETPIKKILSGVDASLATSRDTLRNPSALDQFTNFVIDN</sequence>
<organism evidence="8 9">
    <name type="scientific">Spirosoma soli</name>
    <dbReference type="NCBI Taxonomy" id="1770529"/>
    <lineage>
        <taxon>Bacteria</taxon>
        <taxon>Pseudomonadati</taxon>
        <taxon>Bacteroidota</taxon>
        <taxon>Cytophagia</taxon>
        <taxon>Cytophagales</taxon>
        <taxon>Cytophagaceae</taxon>
        <taxon>Spirosoma</taxon>
    </lineage>
</organism>
<dbReference type="CDD" id="cd05943">
    <property type="entry name" value="AACS"/>
    <property type="match status" value="1"/>
</dbReference>
<evidence type="ECO:0000259" key="7">
    <source>
        <dbReference type="Pfam" id="PF16177"/>
    </source>
</evidence>
<dbReference type="NCBIfam" id="TIGR01217">
    <property type="entry name" value="ac_ac_CoA_syn"/>
    <property type="match status" value="1"/>
</dbReference>
<dbReference type="InterPro" id="IPR045851">
    <property type="entry name" value="AMP-bd_C_sf"/>
</dbReference>
<dbReference type="Gene3D" id="3.30.300.30">
    <property type="match status" value="1"/>
</dbReference>
<evidence type="ECO:0000313" key="8">
    <source>
        <dbReference type="EMBL" id="MFD2572816.1"/>
    </source>
</evidence>
<dbReference type="EC" id="6.2.1.16" evidence="8"/>
<dbReference type="Proteomes" id="UP001597469">
    <property type="component" value="Unassembled WGS sequence"/>
</dbReference>
<dbReference type="InterPro" id="IPR042099">
    <property type="entry name" value="ANL_N_sf"/>
</dbReference>
<evidence type="ECO:0000256" key="1">
    <source>
        <dbReference type="ARBA" id="ARBA00006432"/>
    </source>
</evidence>
<dbReference type="SUPFAM" id="SSF56801">
    <property type="entry name" value="Acetyl-CoA synthetase-like"/>
    <property type="match status" value="1"/>
</dbReference>
<dbReference type="PANTHER" id="PTHR42921:SF1">
    <property type="entry name" value="ACETOACETYL-COA SYNTHETASE"/>
    <property type="match status" value="1"/>
</dbReference>